<keyword evidence="5" id="KW-1185">Reference proteome</keyword>
<reference evidence="4 5" key="1">
    <citation type="submission" date="2016-09" db="EMBL/GenBank/DDBJ databases">
        <authorList>
            <person name="Capua I."/>
            <person name="De Benedictis P."/>
            <person name="Joannis T."/>
            <person name="Lombin L.H."/>
            <person name="Cattoli G."/>
        </authorList>
    </citation>
    <scope>NUCLEOTIDE SEQUENCE [LARGE SCALE GENOMIC DNA]</scope>
    <source>
        <strain evidence="4 5">IMI 309357</strain>
    </source>
</reference>
<dbReference type="SUPFAM" id="SSF51735">
    <property type="entry name" value="NAD(P)-binding Rossmann-fold domains"/>
    <property type="match status" value="1"/>
</dbReference>
<dbReference type="GO" id="GO:0006694">
    <property type="term" value="P:steroid biosynthetic process"/>
    <property type="evidence" value="ECO:0007669"/>
    <property type="project" value="InterPro"/>
</dbReference>
<dbReference type="GeneID" id="34554940"/>
<dbReference type="GO" id="GO:0016616">
    <property type="term" value="F:oxidoreductase activity, acting on the CH-OH group of donors, NAD or NADP as acceptor"/>
    <property type="evidence" value="ECO:0007669"/>
    <property type="project" value="InterPro"/>
</dbReference>
<dbReference type="RefSeq" id="XP_022480156.1">
    <property type="nucleotide sequence ID" value="XM_022613430.1"/>
</dbReference>
<dbReference type="OrthoDB" id="2735536at2759"/>
<sequence>MIKARPEYLDKLRFVQIDDFENLGVFYEAIEDVDAVVHVAGPFTYDTKDNLKELILPAINGVRSILEAAMTNPKVTRVVITSSFASVLDVNRTAPPYFTYTGEDWNPLTYEEASSPDTSAIVAYRASKKYAELAAWDFVTERNPHFDIVTLCPLMTFGPVVHPVSNVYKLNESNSMLWKIANGQSPLPIARVPFWIDVRDLAVAHVEALFRRQVGNKRFVPAANDRFSYGLAAKIIEDNFGWAKGKITREEQMIDTSHGLDGETAARELGLEYRTFDRTVVDLIEQITKMKGDPV</sequence>
<dbReference type="Proteomes" id="UP000176998">
    <property type="component" value="Unassembled WGS sequence"/>
</dbReference>
<gene>
    <name evidence="4" type="ORF">CORC01_01776</name>
</gene>
<evidence type="ECO:0000313" key="5">
    <source>
        <dbReference type="Proteomes" id="UP000176998"/>
    </source>
</evidence>
<dbReference type="STRING" id="1209926.A0A1G4BNX9"/>
<comment type="similarity">
    <text evidence="2">Belongs to the NAD(P)-dependent epimerase/dehydratase family. Dihydroflavonol-4-reductase subfamily.</text>
</comment>
<proteinExistence type="inferred from homology"/>
<dbReference type="EMBL" id="MJBS01000009">
    <property type="protein sequence ID" value="OHF03018.1"/>
    <property type="molecule type" value="Genomic_DNA"/>
</dbReference>
<dbReference type="Gene3D" id="3.40.50.720">
    <property type="entry name" value="NAD(P)-binding Rossmann-like Domain"/>
    <property type="match status" value="1"/>
</dbReference>
<dbReference type="PANTHER" id="PTHR10366:SF579">
    <property type="entry name" value="3-BETA HYDROXYSTEROID DEHYDROGENASE_ISOMERASE FAMILY PROTEIN (AFU_ORTHOLOGUE AFUA_3G02250)"/>
    <property type="match status" value="1"/>
</dbReference>
<dbReference type="Pfam" id="PF01073">
    <property type="entry name" value="3Beta_HSD"/>
    <property type="match status" value="1"/>
</dbReference>
<evidence type="ECO:0000259" key="3">
    <source>
        <dbReference type="Pfam" id="PF01073"/>
    </source>
</evidence>
<name>A0A1G4BNX9_9PEZI</name>
<dbReference type="InterPro" id="IPR002225">
    <property type="entry name" value="3Beta_OHSteriod_DH/Estase"/>
</dbReference>
<dbReference type="PANTHER" id="PTHR10366">
    <property type="entry name" value="NAD DEPENDENT EPIMERASE/DEHYDRATASE"/>
    <property type="match status" value="1"/>
</dbReference>
<keyword evidence="1" id="KW-0560">Oxidoreductase</keyword>
<comment type="caution">
    <text evidence="4">The sequence shown here is derived from an EMBL/GenBank/DDBJ whole genome shotgun (WGS) entry which is preliminary data.</text>
</comment>
<protein>
    <submittedName>
        <fullName evidence="4">NAD dependent epimerase/dehydratase</fullName>
    </submittedName>
</protein>
<evidence type="ECO:0000256" key="2">
    <source>
        <dbReference type="ARBA" id="ARBA00023445"/>
    </source>
</evidence>
<dbReference type="InterPro" id="IPR036291">
    <property type="entry name" value="NAD(P)-bd_dom_sf"/>
</dbReference>
<feature type="domain" description="3-beta hydroxysteroid dehydrogenase/isomerase" evidence="3">
    <location>
        <begin position="19"/>
        <end position="182"/>
    </location>
</feature>
<dbReference type="AlphaFoldDB" id="A0A1G4BNX9"/>
<dbReference type="InterPro" id="IPR050425">
    <property type="entry name" value="NAD(P)_dehydrat-like"/>
</dbReference>
<evidence type="ECO:0000313" key="4">
    <source>
        <dbReference type="EMBL" id="OHF03018.1"/>
    </source>
</evidence>
<accession>A0A1G4BNX9</accession>
<organism evidence="4 5">
    <name type="scientific">Colletotrichum orchidophilum</name>
    <dbReference type="NCBI Taxonomy" id="1209926"/>
    <lineage>
        <taxon>Eukaryota</taxon>
        <taxon>Fungi</taxon>
        <taxon>Dikarya</taxon>
        <taxon>Ascomycota</taxon>
        <taxon>Pezizomycotina</taxon>
        <taxon>Sordariomycetes</taxon>
        <taxon>Hypocreomycetidae</taxon>
        <taxon>Glomerellales</taxon>
        <taxon>Glomerellaceae</taxon>
        <taxon>Colletotrichum</taxon>
    </lineage>
</organism>
<evidence type="ECO:0000256" key="1">
    <source>
        <dbReference type="ARBA" id="ARBA00023002"/>
    </source>
</evidence>